<dbReference type="AlphaFoldDB" id="A0A6J4Q420"/>
<evidence type="ECO:0000313" key="1">
    <source>
        <dbReference type="EMBL" id="CAA9432692.1"/>
    </source>
</evidence>
<protein>
    <submittedName>
        <fullName evidence="1">Uncharacterized protein</fullName>
    </submittedName>
</protein>
<sequence>ETKKESRSMAAPSFGEGLVQHTIRAPSLLA</sequence>
<dbReference type="EMBL" id="CADCVA010000301">
    <property type="protein sequence ID" value="CAA9432692.1"/>
    <property type="molecule type" value="Genomic_DNA"/>
</dbReference>
<reference evidence="1" key="1">
    <citation type="submission" date="2020-02" db="EMBL/GenBank/DDBJ databases">
        <authorList>
            <person name="Meier V. D."/>
        </authorList>
    </citation>
    <scope>NUCLEOTIDE SEQUENCE</scope>
    <source>
        <strain evidence="1">AVDCRST_MAG82</strain>
    </source>
</reference>
<organism evidence="1">
    <name type="scientific">uncultured Rubrobacteraceae bacterium</name>
    <dbReference type="NCBI Taxonomy" id="349277"/>
    <lineage>
        <taxon>Bacteria</taxon>
        <taxon>Bacillati</taxon>
        <taxon>Actinomycetota</taxon>
        <taxon>Rubrobacteria</taxon>
        <taxon>Rubrobacterales</taxon>
        <taxon>Rubrobacteraceae</taxon>
        <taxon>environmental samples</taxon>
    </lineage>
</organism>
<feature type="non-terminal residue" evidence="1">
    <location>
        <position position="1"/>
    </location>
</feature>
<accession>A0A6J4Q420</accession>
<gene>
    <name evidence="1" type="ORF">AVDCRST_MAG82-2226</name>
</gene>
<proteinExistence type="predicted"/>
<name>A0A6J4Q420_9ACTN</name>